<keyword evidence="2" id="KW-1185">Reference proteome</keyword>
<dbReference type="AlphaFoldDB" id="A0A8H6WXU2"/>
<dbReference type="Proteomes" id="UP000623467">
    <property type="component" value="Unassembled WGS sequence"/>
</dbReference>
<gene>
    <name evidence="1" type="ORF">MSAN_02450500</name>
</gene>
<proteinExistence type="predicted"/>
<evidence type="ECO:0000313" key="2">
    <source>
        <dbReference type="Proteomes" id="UP000623467"/>
    </source>
</evidence>
<protein>
    <submittedName>
        <fullName evidence="1">Uncharacterized protein</fullName>
    </submittedName>
</protein>
<accession>A0A8H6WXU2</accession>
<dbReference type="OrthoDB" id="2958293at2759"/>
<sequence>MVQYHHICNWNMRRERQISFPINMTMNCGAVFSYSSQDLLDQSVEIASLSNAIYPHPWWACMGAVTEDVIENSWTRVEAKEAFNNAFNVSLSRTIDTAAWLSQANYVFRCLSIVFDFEYYVFLADITFQLNIPKTTGDPPMGFLFLCPAEDFRTGPSSFAWPACPAYWSLNPSGVDRLSMEEATQLGFPPLEIVTTATGLSWDASVYDGLRQFHRAKGFDPDSQGIARHLGHHLYQLSVPADVPAVDDVDDKLSCSGEDDLDTEGEDWAPGGEYASEFPTLHEEIPWEFKSIMGMKLLLILLLGLSWVYEHI</sequence>
<dbReference type="EMBL" id="JACAZH010000066">
    <property type="protein sequence ID" value="KAF7330653.1"/>
    <property type="molecule type" value="Genomic_DNA"/>
</dbReference>
<evidence type="ECO:0000313" key="1">
    <source>
        <dbReference type="EMBL" id="KAF7330653.1"/>
    </source>
</evidence>
<organism evidence="1 2">
    <name type="scientific">Mycena sanguinolenta</name>
    <dbReference type="NCBI Taxonomy" id="230812"/>
    <lineage>
        <taxon>Eukaryota</taxon>
        <taxon>Fungi</taxon>
        <taxon>Dikarya</taxon>
        <taxon>Basidiomycota</taxon>
        <taxon>Agaricomycotina</taxon>
        <taxon>Agaricomycetes</taxon>
        <taxon>Agaricomycetidae</taxon>
        <taxon>Agaricales</taxon>
        <taxon>Marasmiineae</taxon>
        <taxon>Mycenaceae</taxon>
        <taxon>Mycena</taxon>
    </lineage>
</organism>
<reference evidence="1" key="1">
    <citation type="submission" date="2020-05" db="EMBL/GenBank/DDBJ databases">
        <title>Mycena genomes resolve the evolution of fungal bioluminescence.</title>
        <authorList>
            <person name="Tsai I.J."/>
        </authorList>
    </citation>
    <scope>NUCLEOTIDE SEQUENCE</scope>
    <source>
        <strain evidence="1">160909Yilan</strain>
    </source>
</reference>
<name>A0A8H6WXU2_9AGAR</name>
<comment type="caution">
    <text evidence="1">The sequence shown here is derived from an EMBL/GenBank/DDBJ whole genome shotgun (WGS) entry which is preliminary data.</text>
</comment>